<keyword evidence="2" id="KW-0732">Signal</keyword>
<dbReference type="KEGG" id="pphe:PP2015_1217"/>
<evidence type="ECO:0000313" key="4">
    <source>
        <dbReference type="Proteomes" id="UP000061457"/>
    </source>
</evidence>
<dbReference type="PATRIC" id="fig|161398.10.peg.1239"/>
<dbReference type="RefSeq" id="WP_058029447.1">
    <property type="nucleotide sequence ID" value="NZ_CP013187.1"/>
</dbReference>
<protein>
    <recommendedName>
        <fullName evidence="5">Lipoprotein</fullName>
    </recommendedName>
</protein>
<keyword evidence="4" id="KW-1185">Reference proteome</keyword>
<dbReference type="PIRSF" id="PIRSF028200">
    <property type="entry name" value="UCP028200"/>
    <property type="match status" value="1"/>
</dbReference>
<name>A0A0S2K0Z7_9GAMM</name>
<gene>
    <name evidence="3" type="ORF">PP2015_1217</name>
</gene>
<feature type="signal peptide" evidence="2">
    <location>
        <begin position="1"/>
        <end position="21"/>
    </location>
</feature>
<accession>A0A0S2K0Z7</accession>
<dbReference type="AlphaFoldDB" id="A0A0S2K0Z7"/>
<reference evidence="3 4" key="1">
    <citation type="submission" date="2015-11" db="EMBL/GenBank/DDBJ databases">
        <authorList>
            <person name="Zhang Y."/>
            <person name="Guo Z."/>
        </authorList>
    </citation>
    <scope>NUCLEOTIDE SEQUENCE [LARGE SCALE GENOMIC DNA]</scope>
    <source>
        <strain evidence="3 4">KCTC 12086</strain>
    </source>
</reference>
<dbReference type="STRING" id="161398.PP2015_1217"/>
<dbReference type="PROSITE" id="PS51257">
    <property type="entry name" value="PROKAR_LIPOPROTEIN"/>
    <property type="match status" value="1"/>
</dbReference>
<dbReference type="InterPro" id="IPR016875">
    <property type="entry name" value="UCP028200"/>
</dbReference>
<dbReference type="Pfam" id="PF19795">
    <property type="entry name" value="DUF6279"/>
    <property type="match status" value="1"/>
</dbReference>
<evidence type="ECO:0008006" key="5">
    <source>
        <dbReference type="Google" id="ProtNLM"/>
    </source>
</evidence>
<evidence type="ECO:0000313" key="3">
    <source>
        <dbReference type="EMBL" id="ALO41733.1"/>
    </source>
</evidence>
<feature type="chain" id="PRO_5006600950" description="Lipoprotein" evidence="2">
    <location>
        <begin position="22"/>
        <end position="277"/>
    </location>
</feature>
<keyword evidence="1" id="KW-0175">Coiled coil</keyword>
<organism evidence="3 4">
    <name type="scientific">Pseudoalteromonas phenolica</name>
    <dbReference type="NCBI Taxonomy" id="161398"/>
    <lineage>
        <taxon>Bacteria</taxon>
        <taxon>Pseudomonadati</taxon>
        <taxon>Pseudomonadota</taxon>
        <taxon>Gammaproteobacteria</taxon>
        <taxon>Alteromonadales</taxon>
        <taxon>Pseudoalteromonadaceae</taxon>
        <taxon>Pseudoalteromonas</taxon>
    </lineage>
</organism>
<feature type="coiled-coil region" evidence="1">
    <location>
        <begin position="118"/>
        <end position="148"/>
    </location>
</feature>
<dbReference type="Proteomes" id="UP000061457">
    <property type="component" value="Chromosome I"/>
</dbReference>
<dbReference type="OrthoDB" id="6195299at2"/>
<evidence type="ECO:0000256" key="2">
    <source>
        <dbReference type="SAM" id="SignalP"/>
    </source>
</evidence>
<evidence type="ECO:0000256" key="1">
    <source>
        <dbReference type="SAM" id="Coils"/>
    </source>
</evidence>
<dbReference type="EMBL" id="CP013187">
    <property type="protein sequence ID" value="ALO41733.1"/>
    <property type="molecule type" value="Genomic_DNA"/>
</dbReference>
<proteinExistence type="predicted"/>
<sequence length="277" mass="32557">MKKHYLLLLFILLTGCSTKFAYKNADWLAYWYVDDYVSLNDAQEDLLDEHLKTWLDWHKSNELPAYIAHLKQIREDIEQGNITPARIAYHNDKAVAHWHSVRAEIVPDLVALAPSLTEKQVNNLFEELAEQEKEKQEKRAKLSDEKRQKRWFTRTENSLENWLGYITSSQNKMVKSLYLAQSPTSDLWSDYRASYQASLKTVLLNIVSESKDKDKLKSLLLNPESFRSDELNKLNEQNRQSYHDFLYGIYLSLTDNQKQHLLSEIDDLIEDISELSR</sequence>